<evidence type="ECO:0000256" key="1">
    <source>
        <dbReference type="ARBA" id="ARBA00001806"/>
    </source>
</evidence>
<dbReference type="Pfam" id="PF13418">
    <property type="entry name" value="Beta-prop_TYW4"/>
    <property type="match status" value="1"/>
</dbReference>
<dbReference type="SMART" id="SM00558">
    <property type="entry name" value="JmjC"/>
    <property type="match status" value="1"/>
</dbReference>
<dbReference type="SUPFAM" id="SSF50965">
    <property type="entry name" value="Galactose oxidase, central domain"/>
    <property type="match status" value="1"/>
</dbReference>
<comment type="catalytic activity">
    <reaction evidence="1">
        <text>7-[(3S)-3-amino-3-carboxypropyl]wyosine(37) in tRNA(Phe) + S-adenosyl-L-methionine = 7-[(3S)-(3-amino-3-methoxycarbonyl)propyl]wyosine(37) in tRNA(Phe) + S-adenosyl-L-homocysteine</text>
        <dbReference type="Rhea" id="RHEA:36903"/>
        <dbReference type="Rhea" id="RHEA-COMP:10379"/>
        <dbReference type="Rhea" id="RHEA-COMP:11844"/>
        <dbReference type="ChEBI" id="CHEBI:57856"/>
        <dbReference type="ChEBI" id="CHEBI:59789"/>
        <dbReference type="ChEBI" id="CHEBI:73543"/>
        <dbReference type="ChEBI" id="CHEBI:74275"/>
        <dbReference type="EC" id="2.1.1.290"/>
    </reaction>
</comment>
<dbReference type="InterPro" id="IPR041667">
    <property type="entry name" value="Cupin_8"/>
</dbReference>
<dbReference type="GO" id="GO:0030488">
    <property type="term" value="P:tRNA methylation"/>
    <property type="evidence" value="ECO:0007669"/>
    <property type="project" value="TreeGrafter"/>
</dbReference>
<dbReference type="Gene3D" id="2.120.10.80">
    <property type="entry name" value="Kelch-type beta propeller"/>
    <property type="match status" value="1"/>
</dbReference>
<keyword evidence="7 18" id="KW-0489">Methyltransferase</keyword>
<protein>
    <recommendedName>
        <fullName evidence="6">tRNA wybutosine-synthesizing protein 4</fullName>
        <ecNumber evidence="5">2.1.1.290</ecNumber>
        <ecNumber evidence="4">2.3.1.231</ecNumber>
    </recommendedName>
    <alternativeName>
        <fullName evidence="13">Leucine carboxyl methyltransferase 2</fullName>
    </alternativeName>
    <alternativeName>
        <fullName evidence="14">tRNA(Phe) (7-(3-amino-3-(methoxycarbonyl)propyl)wyosine(37)-N)-methoxycarbonyltransferase</fullName>
    </alternativeName>
    <alternativeName>
        <fullName evidence="12">tRNA(Phe) (7-(3-amino-3-carboxypropyl)wyosine(37)-O)-methyltransferase</fullName>
    </alternativeName>
</protein>
<dbReference type="FunFam" id="2.60.120.650:FF:000043">
    <property type="entry name" value="tRNA wybutosine-synthesizing protein 4"/>
    <property type="match status" value="1"/>
</dbReference>
<evidence type="ECO:0000256" key="14">
    <source>
        <dbReference type="ARBA" id="ARBA00030847"/>
    </source>
</evidence>
<keyword evidence="19" id="KW-1185">Reference proteome</keyword>
<dbReference type="Gene3D" id="6.10.140.1470">
    <property type="match status" value="1"/>
</dbReference>
<evidence type="ECO:0000313" key="19">
    <source>
        <dbReference type="Proteomes" id="UP000001197"/>
    </source>
</evidence>
<dbReference type="InterPro" id="IPR003347">
    <property type="entry name" value="JmjC_dom"/>
</dbReference>
<dbReference type="Pfam" id="PF04072">
    <property type="entry name" value="LCM"/>
    <property type="match status" value="1"/>
</dbReference>
<evidence type="ECO:0000313" key="18">
    <source>
        <dbReference type="EMBL" id="CDP30541.1"/>
    </source>
</evidence>
<dbReference type="PANTHER" id="PTHR46529">
    <property type="entry name" value="TRNA WYBUTOSINE-SYNTHESIZING PROTEIN 4"/>
    <property type="match status" value="1"/>
</dbReference>
<keyword evidence="9" id="KW-0949">S-adenosyl-L-methionine</keyword>
<feature type="domain" description="JmjC" evidence="17">
    <location>
        <begin position="838"/>
        <end position="992"/>
    </location>
</feature>
<dbReference type="Gene3D" id="3.40.50.150">
    <property type="entry name" value="Vaccinia Virus protein VP39"/>
    <property type="match status" value="1"/>
</dbReference>
<dbReference type="FunCoup" id="A0A090CP28">
    <property type="interactions" value="95"/>
</dbReference>
<keyword evidence="8" id="KW-0808">Transferase</keyword>
<dbReference type="EC" id="2.1.1.290" evidence="5"/>
<reference evidence="19" key="2">
    <citation type="journal article" date="2014" name="Genetics">
        <title>Maintaining two mating types: Structure of the mating type locus and its role in heterokaryosis in Podospora anserina.</title>
        <authorList>
            <person name="Grognet P."/>
            <person name="Bidard F."/>
            <person name="Kuchly C."/>
            <person name="Tong L.C.H."/>
            <person name="Coppin E."/>
            <person name="Benkhali J.A."/>
            <person name="Couloux A."/>
            <person name="Wincker P."/>
            <person name="Debuchy R."/>
            <person name="Silar P."/>
        </authorList>
    </citation>
    <scope>GENOME REANNOTATION</scope>
    <source>
        <strain evidence="19">S / ATCC MYA-4624 / DSM 980 / FGSC 10383</strain>
    </source>
</reference>
<accession>A0A090CP28</accession>
<evidence type="ECO:0000259" key="17">
    <source>
        <dbReference type="PROSITE" id="PS51184"/>
    </source>
</evidence>
<dbReference type="EMBL" id="FO904941">
    <property type="protein sequence ID" value="CDP30541.1"/>
    <property type="molecule type" value="Genomic_DNA"/>
</dbReference>
<dbReference type="SUPFAM" id="SSF53335">
    <property type="entry name" value="S-adenosyl-L-methionine-dependent methyltransferases"/>
    <property type="match status" value="1"/>
</dbReference>
<name>A0A090CP28_PODAN</name>
<dbReference type="EC" id="2.3.1.231" evidence="4"/>
<dbReference type="InParanoid" id="A0A090CP28"/>
<dbReference type="PANTHER" id="PTHR46529:SF1">
    <property type="entry name" value="TRNA WYBUTOSINE-SYNTHESIZING PROTEIN 4"/>
    <property type="match status" value="1"/>
</dbReference>
<keyword evidence="10" id="KW-0819">tRNA processing</keyword>
<evidence type="ECO:0000256" key="8">
    <source>
        <dbReference type="ARBA" id="ARBA00022679"/>
    </source>
</evidence>
<dbReference type="Pfam" id="PF13621">
    <property type="entry name" value="Cupin_8"/>
    <property type="match status" value="1"/>
</dbReference>
<comment type="catalytic activity">
    <reaction evidence="15">
        <text>7-[(3S)-(3-amino-3-methoxycarbonyl)propyl]wyosine(37) in tRNA(Phe) + S-adenosyl-L-methionine + CO2 = wybutosine(37) in tRNA(Phe) + S-adenosyl-L-homocysteine + 2 H(+)</text>
        <dbReference type="Rhea" id="RHEA:37119"/>
        <dbReference type="Rhea" id="RHEA-COMP:11844"/>
        <dbReference type="Rhea" id="RHEA-COMP:11847"/>
        <dbReference type="ChEBI" id="CHEBI:15378"/>
        <dbReference type="ChEBI" id="CHEBI:16526"/>
        <dbReference type="ChEBI" id="CHEBI:57856"/>
        <dbReference type="ChEBI" id="CHEBI:59789"/>
        <dbReference type="ChEBI" id="CHEBI:73544"/>
        <dbReference type="ChEBI" id="CHEBI:74275"/>
        <dbReference type="EC" id="2.3.1.231"/>
    </reaction>
</comment>
<evidence type="ECO:0000256" key="11">
    <source>
        <dbReference type="ARBA" id="ARBA00025588"/>
    </source>
</evidence>
<dbReference type="Proteomes" id="UP000001197">
    <property type="component" value="Chromosome 6"/>
</dbReference>
<dbReference type="GO" id="GO:0031591">
    <property type="term" value="P:wybutosine biosynthetic process"/>
    <property type="evidence" value="ECO:0007669"/>
    <property type="project" value="TreeGrafter"/>
</dbReference>
<evidence type="ECO:0000256" key="6">
    <source>
        <dbReference type="ARBA" id="ARBA00018045"/>
    </source>
</evidence>
<dbReference type="InterPro" id="IPR007213">
    <property type="entry name" value="Ppm1/Ppm2/Tcmp"/>
</dbReference>
<evidence type="ECO:0000256" key="9">
    <source>
        <dbReference type="ARBA" id="ARBA00022691"/>
    </source>
</evidence>
<dbReference type="SUPFAM" id="SSF51197">
    <property type="entry name" value="Clavaminate synthase-like"/>
    <property type="match status" value="1"/>
</dbReference>
<organism evidence="18 19">
    <name type="scientific">Podospora anserina (strain S / ATCC MYA-4624 / DSM 980 / FGSC 10383)</name>
    <name type="common">Pleurage anserina</name>
    <dbReference type="NCBI Taxonomy" id="515849"/>
    <lineage>
        <taxon>Eukaryota</taxon>
        <taxon>Fungi</taxon>
        <taxon>Dikarya</taxon>
        <taxon>Ascomycota</taxon>
        <taxon>Pezizomycotina</taxon>
        <taxon>Sordariomycetes</taxon>
        <taxon>Sordariomycetidae</taxon>
        <taxon>Sordariales</taxon>
        <taxon>Podosporaceae</taxon>
        <taxon>Podospora</taxon>
        <taxon>Podospora anserina</taxon>
    </lineage>
</organism>
<feature type="region of interest" description="Disordered" evidence="16">
    <location>
        <begin position="1"/>
        <end position="29"/>
    </location>
</feature>
<evidence type="ECO:0000256" key="10">
    <source>
        <dbReference type="ARBA" id="ARBA00022694"/>
    </source>
</evidence>
<dbReference type="InterPro" id="IPR029063">
    <property type="entry name" value="SAM-dependent_MTases_sf"/>
</dbReference>
<dbReference type="GO" id="GO:0008175">
    <property type="term" value="F:tRNA methyltransferase activity"/>
    <property type="evidence" value="ECO:0007669"/>
    <property type="project" value="TreeGrafter"/>
</dbReference>
<evidence type="ECO:0000256" key="4">
    <source>
        <dbReference type="ARBA" id="ARBA00012155"/>
    </source>
</evidence>
<dbReference type="InterPro" id="IPR015915">
    <property type="entry name" value="Kelch-typ_b-propeller"/>
</dbReference>
<reference evidence="18 19" key="1">
    <citation type="journal article" date="2008" name="Genome Biol.">
        <title>The genome sequence of the model ascomycete fungus Podospora anserina.</title>
        <authorList>
            <person name="Espagne E."/>
            <person name="Lespinet O."/>
            <person name="Malagnac F."/>
            <person name="Da Silva C."/>
            <person name="Jaillon O."/>
            <person name="Porcel B.M."/>
            <person name="Couloux A."/>
            <person name="Aury J.-M."/>
            <person name="Segurens B."/>
            <person name="Poulain J."/>
            <person name="Anthouard V."/>
            <person name="Grossetete S."/>
            <person name="Khalili H."/>
            <person name="Coppin E."/>
            <person name="Dequard-Chablat M."/>
            <person name="Picard M."/>
            <person name="Contamine V."/>
            <person name="Arnaise S."/>
            <person name="Bourdais A."/>
            <person name="Berteaux-Lecellier V."/>
            <person name="Gautheret D."/>
            <person name="de Vries R.P."/>
            <person name="Battaglia E."/>
            <person name="Coutinho P.M."/>
            <person name="Danchin E.G.J."/>
            <person name="Henrissat B."/>
            <person name="El Khoury R."/>
            <person name="Sainsard-Chanet A."/>
            <person name="Boivin A."/>
            <person name="Pinan-Lucarre B."/>
            <person name="Sellem C.H."/>
            <person name="Debuchy R."/>
            <person name="Wincker P."/>
            <person name="Weissenbach J."/>
            <person name="Silar P."/>
        </authorList>
    </citation>
    <scope>NUCLEOTIDE SEQUENCE [LARGE SCALE GENOMIC DNA]</scope>
    <source>
        <strain evidence="19">S / ATCC MYA-4624 / DSM 980 / FGSC 10383</strain>
    </source>
</reference>
<evidence type="ECO:0000256" key="15">
    <source>
        <dbReference type="ARBA" id="ARBA00049250"/>
    </source>
</evidence>
<comment type="pathway">
    <text evidence="2">tRNA modification; wybutosine-tRNA(Phe) biosynthesis.</text>
</comment>
<evidence type="ECO:0000256" key="16">
    <source>
        <dbReference type="SAM" id="MobiDB-lite"/>
    </source>
</evidence>
<dbReference type="STRING" id="515849.A0A090CP28"/>
<comment type="similarity">
    <text evidence="3">Belongs to the methyltransferase superfamily. LCMT family.</text>
</comment>
<dbReference type="Gene3D" id="2.60.120.650">
    <property type="entry name" value="Cupin"/>
    <property type="match status" value="1"/>
</dbReference>
<dbReference type="InterPro" id="IPR011043">
    <property type="entry name" value="Gal_Oxase/kelch_b-propeller"/>
</dbReference>
<dbReference type="UniPathway" id="UPA00375"/>
<evidence type="ECO:0000256" key="12">
    <source>
        <dbReference type="ARBA" id="ARBA00029750"/>
    </source>
</evidence>
<evidence type="ECO:0000256" key="5">
    <source>
        <dbReference type="ARBA" id="ARBA00012779"/>
    </source>
</evidence>
<evidence type="ECO:0000256" key="3">
    <source>
        <dbReference type="ARBA" id="ARBA00010703"/>
    </source>
</evidence>
<evidence type="ECO:0000256" key="2">
    <source>
        <dbReference type="ARBA" id="ARBA00004797"/>
    </source>
</evidence>
<comment type="function">
    <text evidence="11">Probable S-adenosyl-L-methionine-dependent methyltransferase that acts as a component of the wybutosine biosynthesis pathway. Wybutosine is a hyper modified guanosine with a tricyclic base found at the 3'-position adjacent to the anticodon of eukaryotic phenylalanine tRNA. May methylate the carboxyl group of leucine residues to form alpha-leucine ester residues.</text>
</comment>
<dbReference type="PROSITE" id="PS51184">
    <property type="entry name" value="JMJC"/>
    <property type="match status" value="1"/>
</dbReference>
<evidence type="ECO:0000256" key="13">
    <source>
        <dbReference type="ARBA" id="ARBA00030231"/>
    </source>
</evidence>
<sequence>MGKPKKPKSDTKSPAAKAQDDQVMGTNSSSIVSKRSVEKIYYAGEPPFFRYFVSKCQRRAPLINRGYWLRLRVIDVLVRDFLKRPLREGKKRKVVVNLGAGSDVLPWQCWSRYGGDCGGVKFVDVDFFELMERKKGVVMGEGALRGYLRGGRVPEGERVVVDGKEVLRKGPVVLDSEGYAMVGVDLRDLKRLEEAMGEVLGGGHWREECEFVFVAEVSITYMEREGADGVIEWAGRVGDAEFVLLEQILPDGTGHPFARTMLGHFDKLNTQLKSVEGYPTVGEQRKRFEERGWVEVKVWTLWEAWGDETFLSGEERVRLDEVEEFDEWEEFALFGSHYCVVRARTVGERGARPVVHSGVEIPVGAVETQVDETTGTRGQRRFAAAMEVSQKGKQSEIVNVLGLGTRNRLQSCDVFTQGEASGLAFGEGGPSSRMCHSLVDIGDSVLLVGGRGSPSSPLKDCWLYEKKSNAWRRTYDLPVPLYRPAVITLGTSGMALLMNGRGKSSTSDGCLLYRHEKGWVECDARGDPFAARYGGVIGVKGSNAGASFSGIYAGGLVDALFTKEVMSWELDISDIRKPFITFTRLQPRTDSNPDASSWLVARFGATCVQHGSEFIILGGVARDHLLGHNDEIVTFSVTGAEYKITRRLTSNASPRALYTGHSAVVAADGRIVITGGGATCFSMGTFWNKGVYSLRLPGSGTTGALPHWTHDKTVDIIPGERSLPIRTKLQNGTSSIAIKTIEHVQLKTADDFAKVVRAGRPVVLEGLDLGSCVASWNLKYLAEKVGSDRKVVIHEAATQVMDFNAKNFRYVTTGFADLAQKIEQGGRLYLRALSQEKPTEKPSVLEEDFPTLSGDFVLPEQLALVRENLFSSVLRLSGPVNMWLHYDVMANVYCQIGGSKRLILFPPSDVEHLSFAPGASSSSIDVFSSLESPELAQTHPHEAVLGPGQVLFLPPLWLHTATPTSDKSIAVNVFFRDLDSNSYAAGKDVYGNRDLAAYEKGRQDIGRIANSFQKLPAEAREFYLLRLADELRRKARANQSSRLFIESARHMRQGTALTGPLCPGGTQRRMELCYQLTTGRPKITWYCLVY</sequence>
<evidence type="ECO:0000256" key="7">
    <source>
        <dbReference type="ARBA" id="ARBA00022603"/>
    </source>
</evidence>
<proteinExistence type="inferred from homology"/>
<dbReference type="AlphaFoldDB" id="A0A090CP28"/>